<dbReference type="AlphaFoldDB" id="A0AAV3QRL0"/>
<organism evidence="2 3">
    <name type="scientific">Lithospermum erythrorhizon</name>
    <name type="common">Purple gromwell</name>
    <name type="synonym">Lithospermum officinale var. erythrorhizon</name>
    <dbReference type="NCBI Taxonomy" id="34254"/>
    <lineage>
        <taxon>Eukaryota</taxon>
        <taxon>Viridiplantae</taxon>
        <taxon>Streptophyta</taxon>
        <taxon>Embryophyta</taxon>
        <taxon>Tracheophyta</taxon>
        <taxon>Spermatophyta</taxon>
        <taxon>Magnoliopsida</taxon>
        <taxon>eudicotyledons</taxon>
        <taxon>Gunneridae</taxon>
        <taxon>Pentapetalae</taxon>
        <taxon>asterids</taxon>
        <taxon>lamiids</taxon>
        <taxon>Boraginales</taxon>
        <taxon>Boraginaceae</taxon>
        <taxon>Boraginoideae</taxon>
        <taxon>Lithospermeae</taxon>
        <taxon>Lithospermum</taxon>
    </lineage>
</organism>
<dbReference type="PANTHER" id="PTHR33564:SF11">
    <property type="entry name" value="OS06G0604600 PROTEIN"/>
    <property type="match status" value="1"/>
</dbReference>
<sequence>MSSMLTSQCLVIATTMAVSAGTLLILDLLWQKYSIPTNTTIPQNQTPPNSCLSSGSTTIPRNQHSSPENQTPPKSCLSSGDTKEGVKKKKKVKFADDVKDSNGNGEEYRKEHKKVRIVQKSGCGNEILDFPGLPPNRKALYDGMLKAKFQRMEFSF</sequence>
<accession>A0AAV3QRL0</accession>
<evidence type="ECO:0000313" key="2">
    <source>
        <dbReference type="EMBL" id="GAA0166359.1"/>
    </source>
</evidence>
<reference evidence="2 3" key="1">
    <citation type="submission" date="2024-01" db="EMBL/GenBank/DDBJ databases">
        <title>The complete chloroplast genome sequence of Lithospermum erythrorhizon: insights into the phylogenetic relationship among Boraginaceae species and the maternal lineages of purple gromwells.</title>
        <authorList>
            <person name="Okada T."/>
            <person name="Watanabe K."/>
        </authorList>
    </citation>
    <scope>NUCLEOTIDE SEQUENCE [LARGE SCALE GENOMIC DNA]</scope>
</reference>
<keyword evidence="3" id="KW-1185">Reference proteome</keyword>
<proteinExistence type="predicted"/>
<gene>
    <name evidence="2" type="ORF">LIER_21528</name>
</gene>
<feature type="compositionally biased region" description="Low complexity" evidence="1">
    <location>
        <begin position="38"/>
        <end position="49"/>
    </location>
</feature>
<dbReference type="Proteomes" id="UP001454036">
    <property type="component" value="Unassembled WGS sequence"/>
</dbReference>
<protein>
    <submittedName>
        <fullName evidence="2">Uncharacterized protein</fullName>
    </submittedName>
</protein>
<feature type="region of interest" description="Disordered" evidence="1">
    <location>
        <begin position="38"/>
        <end position="113"/>
    </location>
</feature>
<evidence type="ECO:0000256" key="1">
    <source>
        <dbReference type="SAM" id="MobiDB-lite"/>
    </source>
</evidence>
<comment type="caution">
    <text evidence="2">The sequence shown here is derived from an EMBL/GenBank/DDBJ whole genome shotgun (WGS) entry which is preliminary data.</text>
</comment>
<feature type="compositionally biased region" description="Polar residues" evidence="1">
    <location>
        <begin position="50"/>
        <end position="80"/>
    </location>
</feature>
<dbReference type="PANTHER" id="PTHR33564">
    <property type="entry name" value="TRANSMEMBRANE PROTEIN"/>
    <property type="match status" value="1"/>
</dbReference>
<evidence type="ECO:0000313" key="3">
    <source>
        <dbReference type="Proteomes" id="UP001454036"/>
    </source>
</evidence>
<name>A0AAV3QRL0_LITER</name>
<feature type="compositionally biased region" description="Basic and acidic residues" evidence="1">
    <location>
        <begin position="93"/>
        <end position="110"/>
    </location>
</feature>
<dbReference type="EMBL" id="BAABME010005703">
    <property type="protein sequence ID" value="GAA0166359.1"/>
    <property type="molecule type" value="Genomic_DNA"/>
</dbReference>